<protein>
    <recommendedName>
        <fullName evidence="3">SIR2-like domain-containing protein</fullName>
    </recommendedName>
</protein>
<dbReference type="Proteomes" id="UP000027058">
    <property type="component" value="Unassembled WGS sequence"/>
</dbReference>
<organism evidence="1 2">
    <name type="scientific">Fusobacterium necrophorum DJ-2</name>
    <dbReference type="NCBI Taxonomy" id="1441737"/>
    <lineage>
        <taxon>Bacteria</taxon>
        <taxon>Fusobacteriati</taxon>
        <taxon>Fusobacteriota</taxon>
        <taxon>Fusobacteriia</taxon>
        <taxon>Fusobacteriales</taxon>
        <taxon>Fusobacteriaceae</taxon>
        <taxon>Fusobacterium</taxon>
    </lineage>
</organism>
<dbReference type="AlphaFoldDB" id="A0AB73C2V5"/>
<accession>A0AB73C2V5</accession>
<dbReference type="EMBL" id="JAAH01000065">
    <property type="protein sequence ID" value="KDE72145.1"/>
    <property type="molecule type" value="Genomic_DNA"/>
</dbReference>
<dbReference type="RefSeq" id="WP_035906566.1">
    <property type="nucleotide sequence ID" value="NZ_JAAH01000065.1"/>
</dbReference>
<comment type="caution">
    <text evidence="1">The sequence shown here is derived from an EMBL/GenBank/DDBJ whole genome shotgun (WGS) entry which is preliminary data.</text>
</comment>
<sequence length="515" mass="60148">MNKKKFLSNVIKSLNKQPVLFVGSGIPKRYFNLENWEELLKKFIAEFSKDEFKYTKYLSKVKEKDYYGKQAKIATLLEKDYNEAALEKGEFEDFRIKNLEKIKSGVSPLKIRISDYLSNLNFSNPLIPQEVRLLKQIAKRNVSGIITTNYDCFLEDIFDDYQVFSGQEELIFSTLQGIGEIYKIHGTCHNPESLILTSNDYKKFEEKSDYLIAKLLTIFVEYPIIFLGYSLEDKDIKNIFCSISKCMDRKHINLLKKQLIFVEWNKEIEEVSTRSFEFENGKQIEMTKITTDDFLSIYESINEIRPKFSPRVIRDLKKEIYKLVESSNPESILVATGFENMDKLDKSKNFVVSIGINEKYGLPVEADDIYKDIIFDNGSFSIDLLVEVYLPKLLSMNSGGLPIRKYLKNYNGIISPQIQTIISQKNSVSAFLNTQQIKQKSRYRNQLNNKNILSIIQKEGEENAYKKIYFLEENEINLSDLENYLQKIVKNKIVSLKGNSELKRLIRIYDFMKFK</sequence>
<dbReference type="PIRSF" id="PIRSF014677">
    <property type="entry name" value="UCP014677"/>
    <property type="match status" value="1"/>
</dbReference>
<name>A0AB73C2V5_9FUSO</name>
<dbReference type="Pfam" id="PF13289">
    <property type="entry name" value="SIR2_2"/>
    <property type="match status" value="1"/>
</dbReference>
<evidence type="ECO:0000313" key="1">
    <source>
        <dbReference type="EMBL" id="KDE72145.1"/>
    </source>
</evidence>
<evidence type="ECO:0000313" key="2">
    <source>
        <dbReference type="Proteomes" id="UP000027058"/>
    </source>
</evidence>
<proteinExistence type="predicted"/>
<gene>
    <name evidence="1" type="ORF">FUSO8_06270</name>
</gene>
<dbReference type="InterPro" id="IPR011202">
    <property type="entry name" value="UCP014677"/>
</dbReference>
<evidence type="ECO:0008006" key="3">
    <source>
        <dbReference type="Google" id="ProtNLM"/>
    </source>
</evidence>
<reference evidence="1 2" key="1">
    <citation type="submission" date="2014-01" db="EMBL/GenBank/DDBJ databases">
        <title>Comparative genomics of Fusobacterium necrophorum wild isolates.</title>
        <authorList>
            <person name="Kittichotirat W."/>
            <person name="Bumgarner R.E."/>
            <person name="Lawrence P."/>
        </authorList>
    </citation>
    <scope>NUCLEOTIDE SEQUENCE [LARGE SCALE GENOMIC DNA]</scope>
    <source>
        <strain evidence="1 2">DJ-2</strain>
    </source>
</reference>